<dbReference type="SUPFAM" id="SSF52087">
    <property type="entry name" value="CRAL/TRIO domain"/>
    <property type="match status" value="1"/>
</dbReference>
<dbReference type="OrthoDB" id="6061303at2759"/>
<organism evidence="3 4">
    <name type="scientific">Candidula unifasciata</name>
    <dbReference type="NCBI Taxonomy" id="100452"/>
    <lineage>
        <taxon>Eukaryota</taxon>
        <taxon>Metazoa</taxon>
        <taxon>Spiralia</taxon>
        <taxon>Lophotrochozoa</taxon>
        <taxon>Mollusca</taxon>
        <taxon>Gastropoda</taxon>
        <taxon>Heterobranchia</taxon>
        <taxon>Euthyneura</taxon>
        <taxon>Panpulmonata</taxon>
        <taxon>Eupulmonata</taxon>
        <taxon>Stylommatophora</taxon>
        <taxon>Helicina</taxon>
        <taxon>Helicoidea</taxon>
        <taxon>Geomitridae</taxon>
        <taxon>Candidula</taxon>
    </lineage>
</organism>
<protein>
    <recommendedName>
        <fullName evidence="5">CRAL-TRIO domain-containing protein</fullName>
    </recommendedName>
</protein>
<dbReference type="GO" id="GO:0005737">
    <property type="term" value="C:cytoplasm"/>
    <property type="evidence" value="ECO:0007669"/>
    <property type="project" value="TreeGrafter"/>
</dbReference>
<dbReference type="Pfam" id="PF00650">
    <property type="entry name" value="CRAL_TRIO"/>
    <property type="match status" value="1"/>
</dbReference>
<dbReference type="AlphaFoldDB" id="A0A8S3Z546"/>
<dbReference type="InterPro" id="IPR036865">
    <property type="entry name" value="CRAL-TRIO_dom_sf"/>
</dbReference>
<evidence type="ECO:0000259" key="1">
    <source>
        <dbReference type="PROSITE" id="PS50191"/>
    </source>
</evidence>
<keyword evidence="4" id="KW-1185">Reference proteome</keyword>
<accession>A0A8S3Z546</accession>
<dbReference type="InterPro" id="IPR036598">
    <property type="entry name" value="GOLD_dom_sf"/>
</dbReference>
<proteinExistence type="predicted"/>
<dbReference type="SUPFAM" id="SSF101576">
    <property type="entry name" value="Supernatant protein factor (SPF), C-terminal domain"/>
    <property type="match status" value="1"/>
</dbReference>
<evidence type="ECO:0008006" key="5">
    <source>
        <dbReference type="Google" id="ProtNLM"/>
    </source>
</evidence>
<dbReference type="PANTHER" id="PTHR23324">
    <property type="entry name" value="SEC14 RELATED PROTEIN"/>
    <property type="match status" value="1"/>
</dbReference>
<evidence type="ECO:0000259" key="2">
    <source>
        <dbReference type="PROSITE" id="PS50866"/>
    </source>
</evidence>
<evidence type="ECO:0000313" key="3">
    <source>
        <dbReference type="EMBL" id="CAG5124199.1"/>
    </source>
</evidence>
<dbReference type="InterPro" id="IPR051064">
    <property type="entry name" value="SEC14/CRAL-TRIO_domain"/>
</dbReference>
<evidence type="ECO:0000313" key="4">
    <source>
        <dbReference type="Proteomes" id="UP000678393"/>
    </source>
</evidence>
<dbReference type="EMBL" id="CAJHNH020001724">
    <property type="protein sequence ID" value="CAG5124199.1"/>
    <property type="molecule type" value="Genomic_DNA"/>
</dbReference>
<feature type="non-terminal residue" evidence="3">
    <location>
        <position position="1"/>
    </location>
</feature>
<feature type="domain" description="GOLD" evidence="2">
    <location>
        <begin position="137"/>
        <end position="239"/>
    </location>
</feature>
<gene>
    <name evidence="3" type="ORF">CUNI_LOCUS9757</name>
</gene>
<name>A0A8S3Z546_9EUPU</name>
<dbReference type="PROSITE" id="PS50191">
    <property type="entry name" value="CRAL_TRIO"/>
    <property type="match status" value="1"/>
</dbReference>
<comment type="caution">
    <text evidence="3">The sequence shown here is derived from an EMBL/GenBank/DDBJ whole genome shotgun (WGS) entry which is preliminary data.</text>
</comment>
<dbReference type="CDD" id="cd00170">
    <property type="entry name" value="SEC14"/>
    <property type="match status" value="1"/>
</dbReference>
<dbReference type="Gene3D" id="2.60.120.680">
    <property type="entry name" value="GOLD domain"/>
    <property type="match status" value="1"/>
</dbReference>
<dbReference type="Proteomes" id="UP000678393">
    <property type="component" value="Unassembled WGS sequence"/>
</dbReference>
<feature type="domain" description="CRAL-TRIO" evidence="1">
    <location>
        <begin position="1"/>
        <end position="113"/>
    </location>
</feature>
<reference evidence="3" key="1">
    <citation type="submission" date="2021-04" db="EMBL/GenBank/DDBJ databases">
        <authorList>
            <consortium name="Molecular Ecology Group"/>
        </authorList>
    </citation>
    <scope>NUCLEOTIDE SEQUENCE</scope>
</reference>
<sequence>RLSRTTGRTVDTILVIVDMHNSNKDTVWNPALRAWAEILEVLQDLYPGLVKEILIINVHVLYPHVYISLRPYLKRSTLKLIKVLGQGYLKHLLQRIEKHQIPAFLGGYLCDSNNNPLCMAHLNWSNSVPQYLLFTNRRLVAHSSHRTIPGGDKRIDEYHVPTANSILIWEFYEVSHPIMLSIYLNTMQDQAAVMGKTLVSNTQHHNGSLMCQSPGRYFMVLDNCKDFAHPARVAFQVQVKIPEDFLDTLAPRLPLGDTINFWLPVGEQEQIQRRKLFNKYPHLLPKVAAKL</sequence>
<dbReference type="Gene3D" id="3.40.525.10">
    <property type="entry name" value="CRAL-TRIO lipid binding domain"/>
    <property type="match status" value="1"/>
</dbReference>
<dbReference type="InterPro" id="IPR009038">
    <property type="entry name" value="GOLD_dom"/>
</dbReference>
<dbReference type="PANTHER" id="PTHR23324:SF83">
    <property type="entry name" value="SEC14-LIKE PROTEIN 2"/>
    <property type="match status" value="1"/>
</dbReference>
<dbReference type="PROSITE" id="PS50866">
    <property type="entry name" value="GOLD"/>
    <property type="match status" value="1"/>
</dbReference>
<dbReference type="InterPro" id="IPR001251">
    <property type="entry name" value="CRAL-TRIO_dom"/>
</dbReference>